<dbReference type="GO" id="GO:0004497">
    <property type="term" value="F:monooxygenase activity"/>
    <property type="evidence" value="ECO:0007669"/>
    <property type="project" value="UniProtKB-KW"/>
</dbReference>
<evidence type="ECO:0000256" key="9">
    <source>
        <dbReference type="ARBA" id="ARBA00023004"/>
    </source>
</evidence>
<evidence type="ECO:0008006" key="14">
    <source>
        <dbReference type="Google" id="ProtNLM"/>
    </source>
</evidence>
<evidence type="ECO:0000313" key="13">
    <source>
        <dbReference type="Proteomes" id="UP000186601"/>
    </source>
</evidence>
<keyword evidence="5" id="KW-0812">Transmembrane</keyword>
<organism evidence="12 13">
    <name type="scientific">Hermanssonia centrifuga</name>
    <dbReference type="NCBI Taxonomy" id="98765"/>
    <lineage>
        <taxon>Eukaryota</taxon>
        <taxon>Fungi</taxon>
        <taxon>Dikarya</taxon>
        <taxon>Basidiomycota</taxon>
        <taxon>Agaricomycotina</taxon>
        <taxon>Agaricomycetes</taxon>
        <taxon>Polyporales</taxon>
        <taxon>Meruliaceae</taxon>
        <taxon>Hermanssonia</taxon>
    </lineage>
</organism>
<proteinExistence type="inferred from homology"/>
<keyword evidence="11" id="KW-0472">Membrane</keyword>
<evidence type="ECO:0000256" key="6">
    <source>
        <dbReference type="ARBA" id="ARBA00022723"/>
    </source>
</evidence>
<evidence type="ECO:0000256" key="4">
    <source>
        <dbReference type="ARBA" id="ARBA00022617"/>
    </source>
</evidence>
<dbReference type="GO" id="GO:0016020">
    <property type="term" value="C:membrane"/>
    <property type="evidence" value="ECO:0007669"/>
    <property type="project" value="UniProtKB-SubCell"/>
</dbReference>
<keyword evidence="9" id="KW-0408">Iron</keyword>
<dbReference type="GO" id="GO:0020037">
    <property type="term" value="F:heme binding"/>
    <property type="evidence" value="ECO:0007669"/>
    <property type="project" value="InterPro"/>
</dbReference>
<dbReference type="PANTHER" id="PTHR46300:SF5">
    <property type="entry name" value="CYTOCHROME P450"/>
    <property type="match status" value="1"/>
</dbReference>
<sequence>MPPGPDGLPYLGNILQLTKTHWLRFSEWSEQYGGYEKHPGYLRLMTPPSTFRWRRFRRAAHEGFAGKSSLVYQPLQEKHAILLVSRIFQDLEGWDAELMRFAFISFTPETNNSIFGKCSACSVLSACYGWTVLDSTADDLIQRINDIPQRIGGPITSRPAAGMVQFFPWMLYLPEWLAKWKRRCRELHESDTKMLESFLDDFEKKPVCQWGHPSLG</sequence>
<keyword evidence="10" id="KW-0503">Monooxygenase</keyword>
<evidence type="ECO:0000256" key="2">
    <source>
        <dbReference type="ARBA" id="ARBA00004370"/>
    </source>
</evidence>
<dbReference type="OrthoDB" id="2789670at2759"/>
<keyword evidence="8" id="KW-0560">Oxidoreductase</keyword>
<dbReference type="PANTHER" id="PTHR46300">
    <property type="entry name" value="P450, PUTATIVE (EUROFUNG)-RELATED-RELATED"/>
    <property type="match status" value="1"/>
</dbReference>
<evidence type="ECO:0000256" key="1">
    <source>
        <dbReference type="ARBA" id="ARBA00001971"/>
    </source>
</evidence>
<keyword evidence="4" id="KW-0349">Heme</keyword>
<comment type="cofactor">
    <cofactor evidence="1">
        <name>heme</name>
        <dbReference type="ChEBI" id="CHEBI:30413"/>
    </cofactor>
</comment>
<dbReference type="GO" id="GO:0005506">
    <property type="term" value="F:iron ion binding"/>
    <property type="evidence" value="ECO:0007669"/>
    <property type="project" value="InterPro"/>
</dbReference>
<dbReference type="Gene3D" id="1.10.630.10">
    <property type="entry name" value="Cytochrome P450"/>
    <property type="match status" value="1"/>
</dbReference>
<evidence type="ECO:0000313" key="12">
    <source>
        <dbReference type="EMBL" id="PSS37905.1"/>
    </source>
</evidence>
<evidence type="ECO:0000256" key="10">
    <source>
        <dbReference type="ARBA" id="ARBA00023033"/>
    </source>
</evidence>
<dbReference type="GO" id="GO:0016705">
    <property type="term" value="F:oxidoreductase activity, acting on paired donors, with incorporation or reduction of molecular oxygen"/>
    <property type="evidence" value="ECO:0007669"/>
    <property type="project" value="InterPro"/>
</dbReference>
<comment type="subcellular location">
    <subcellularLocation>
        <location evidence="2">Membrane</location>
    </subcellularLocation>
</comment>
<protein>
    <recommendedName>
        <fullName evidence="14">Cytochrome P450</fullName>
    </recommendedName>
</protein>
<keyword evidence="7" id="KW-1133">Transmembrane helix</keyword>
<dbReference type="AlphaFoldDB" id="A0A2R6S6L8"/>
<dbReference type="InterPro" id="IPR050364">
    <property type="entry name" value="Cytochrome_P450_fung"/>
</dbReference>
<accession>A0A2R6S6L8</accession>
<dbReference type="STRING" id="98765.A0A2R6S6L8"/>
<dbReference type="InterPro" id="IPR036396">
    <property type="entry name" value="Cyt_P450_sf"/>
</dbReference>
<evidence type="ECO:0000256" key="7">
    <source>
        <dbReference type="ARBA" id="ARBA00022989"/>
    </source>
</evidence>
<name>A0A2R6S6L8_9APHY</name>
<dbReference type="EMBL" id="MLYV02000020">
    <property type="protein sequence ID" value="PSS37905.1"/>
    <property type="molecule type" value="Genomic_DNA"/>
</dbReference>
<evidence type="ECO:0000256" key="8">
    <source>
        <dbReference type="ARBA" id="ARBA00023002"/>
    </source>
</evidence>
<evidence type="ECO:0000256" key="11">
    <source>
        <dbReference type="ARBA" id="ARBA00023136"/>
    </source>
</evidence>
<dbReference type="Proteomes" id="UP000186601">
    <property type="component" value="Unassembled WGS sequence"/>
</dbReference>
<evidence type="ECO:0000256" key="3">
    <source>
        <dbReference type="ARBA" id="ARBA00010617"/>
    </source>
</evidence>
<evidence type="ECO:0000256" key="5">
    <source>
        <dbReference type="ARBA" id="ARBA00022692"/>
    </source>
</evidence>
<gene>
    <name evidence="12" type="ORF">PHLCEN_2v247</name>
</gene>
<keyword evidence="6" id="KW-0479">Metal-binding</keyword>
<comment type="similarity">
    <text evidence="3">Belongs to the cytochrome P450 family.</text>
</comment>
<keyword evidence="13" id="KW-1185">Reference proteome</keyword>
<reference evidence="12 13" key="1">
    <citation type="submission" date="2018-02" db="EMBL/GenBank/DDBJ databases">
        <title>Genome sequence of the basidiomycete white-rot fungus Phlebia centrifuga.</title>
        <authorList>
            <person name="Granchi Z."/>
            <person name="Peng M."/>
            <person name="de Vries R.P."/>
            <person name="Hilden K."/>
            <person name="Makela M.R."/>
            <person name="Grigoriev I."/>
            <person name="Riley R."/>
        </authorList>
    </citation>
    <scope>NUCLEOTIDE SEQUENCE [LARGE SCALE GENOMIC DNA]</scope>
    <source>
        <strain evidence="12 13">FBCC195</strain>
    </source>
</reference>
<dbReference type="SUPFAM" id="SSF48264">
    <property type="entry name" value="Cytochrome P450"/>
    <property type="match status" value="1"/>
</dbReference>
<comment type="caution">
    <text evidence="12">The sequence shown here is derived from an EMBL/GenBank/DDBJ whole genome shotgun (WGS) entry which is preliminary data.</text>
</comment>